<feature type="domain" description="Bacterial bifunctional deaminase-reductase C-terminal" evidence="1">
    <location>
        <begin position="3"/>
        <end position="178"/>
    </location>
</feature>
<dbReference type="GO" id="GO:0009231">
    <property type="term" value="P:riboflavin biosynthetic process"/>
    <property type="evidence" value="ECO:0007669"/>
    <property type="project" value="InterPro"/>
</dbReference>
<evidence type="ECO:0000313" key="3">
    <source>
        <dbReference type="Proteomes" id="UP000662857"/>
    </source>
</evidence>
<evidence type="ECO:0000313" key="2">
    <source>
        <dbReference type="EMBL" id="QSB13019.1"/>
    </source>
</evidence>
<gene>
    <name evidence="2" type="ORF">JQS43_15305</name>
</gene>
<dbReference type="EMBL" id="CP070499">
    <property type="protein sequence ID" value="QSB13019.1"/>
    <property type="molecule type" value="Genomic_DNA"/>
</dbReference>
<keyword evidence="3" id="KW-1185">Reference proteome</keyword>
<sequence length="186" mass="20908">MGKLIYSMLMSVDGYVADPDGEFDWNKPDEQVHSFINEQERSVSTYLYGRRMYQLMTYWETSHTLPDQTPAELEFARLWQAADKVVYSTTLTAPASERTQLHRGFDPAVVRKLKAESAGDVTVAGPTLAGHALNAGLVDECHMFVTPVIVGGGTRFLPDGLRVELDLLDERRFDNGVAFLRYALHH</sequence>
<dbReference type="RefSeq" id="WP_239675077.1">
    <property type="nucleotide sequence ID" value="NZ_CP070499.1"/>
</dbReference>
<dbReference type="PANTHER" id="PTHR38011">
    <property type="entry name" value="DIHYDROFOLATE REDUCTASE FAMILY PROTEIN (AFU_ORTHOLOGUE AFUA_8G06820)"/>
    <property type="match status" value="1"/>
</dbReference>
<dbReference type="InterPro" id="IPR050765">
    <property type="entry name" value="Riboflavin_Biosynth_HTPR"/>
</dbReference>
<dbReference type="InterPro" id="IPR002734">
    <property type="entry name" value="RibDG_C"/>
</dbReference>
<organism evidence="2 3">
    <name type="scientific">Natronosporangium hydrolyticum</name>
    <dbReference type="NCBI Taxonomy" id="2811111"/>
    <lineage>
        <taxon>Bacteria</taxon>
        <taxon>Bacillati</taxon>
        <taxon>Actinomycetota</taxon>
        <taxon>Actinomycetes</taxon>
        <taxon>Micromonosporales</taxon>
        <taxon>Micromonosporaceae</taxon>
        <taxon>Natronosporangium</taxon>
    </lineage>
</organism>
<reference evidence="2" key="1">
    <citation type="submission" date="2021-02" db="EMBL/GenBank/DDBJ databases">
        <title>Natrosporangium hydrolyticum gen. nov., sp. nov, a haloalkaliphilic actinobacterium from a soda solonchak soil.</title>
        <authorList>
            <person name="Sorokin D.Y."/>
            <person name="Khijniak T.V."/>
            <person name="Zakharycheva A.P."/>
            <person name="Boueva O.V."/>
            <person name="Ariskina E.V."/>
            <person name="Hahnke R.L."/>
            <person name="Bunk B."/>
            <person name="Sproer C."/>
            <person name="Schumann P."/>
            <person name="Evtushenko L.I."/>
            <person name="Kublanov I.V."/>
        </authorList>
    </citation>
    <scope>NUCLEOTIDE SEQUENCE</scope>
    <source>
        <strain evidence="2">DSM 106523</strain>
    </source>
</reference>
<dbReference type="InterPro" id="IPR024072">
    <property type="entry name" value="DHFR-like_dom_sf"/>
</dbReference>
<protein>
    <submittedName>
        <fullName evidence="2">Dihydrofolate reductase family protein</fullName>
    </submittedName>
</protein>
<dbReference type="AlphaFoldDB" id="A0A895YCG1"/>
<dbReference type="GO" id="GO:0008703">
    <property type="term" value="F:5-amino-6-(5-phosphoribosylamino)uracil reductase activity"/>
    <property type="evidence" value="ECO:0007669"/>
    <property type="project" value="InterPro"/>
</dbReference>
<evidence type="ECO:0000259" key="1">
    <source>
        <dbReference type="Pfam" id="PF01872"/>
    </source>
</evidence>
<accession>A0A895YCG1</accession>
<dbReference type="Proteomes" id="UP000662857">
    <property type="component" value="Chromosome"/>
</dbReference>
<dbReference type="PANTHER" id="PTHR38011:SF11">
    <property type="entry name" value="2,5-DIAMINO-6-RIBOSYLAMINO-4(3H)-PYRIMIDINONE 5'-PHOSPHATE REDUCTASE"/>
    <property type="match status" value="1"/>
</dbReference>
<proteinExistence type="predicted"/>
<dbReference type="KEGG" id="nhy:JQS43_15305"/>
<dbReference type="Pfam" id="PF01872">
    <property type="entry name" value="RibD_C"/>
    <property type="match status" value="1"/>
</dbReference>
<name>A0A895YCG1_9ACTN</name>
<dbReference type="Gene3D" id="3.40.430.10">
    <property type="entry name" value="Dihydrofolate Reductase, subunit A"/>
    <property type="match status" value="1"/>
</dbReference>
<dbReference type="SUPFAM" id="SSF53597">
    <property type="entry name" value="Dihydrofolate reductase-like"/>
    <property type="match status" value="1"/>
</dbReference>